<evidence type="ECO:0000259" key="3">
    <source>
        <dbReference type="Pfam" id="PF19040"/>
    </source>
</evidence>
<evidence type="ECO:0000256" key="1">
    <source>
        <dbReference type="SAM" id="Phobius"/>
    </source>
</evidence>
<proteinExistence type="predicted"/>
<feature type="transmembrane region" description="Helical" evidence="1">
    <location>
        <begin position="80"/>
        <end position="99"/>
    </location>
</feature>
<comment type="caution">
    <text evidence="4">The sequence shown here is derived from an EMBL/GenBank/DDBJ whole genome shotgun (WGS) entry which is preliminary data.</text>
</comment>
<reference evidence="5" key="1">
    <citation type="journal article" date="2019" name="Int. J. Syst. Evol. Microbiol.">
        <title>The Global Catalogue of Microorganisms (GCM) 10K type strain sequencing project: providing services to taxonomists for standard genome sequencing and annotation.</title>
        <authorList>
            <consortium name="The Broad Institute Genomics Platform"/>
            <consortium name="The Broad Institute Genome Sequencing Center for Infectious Disease"/>
            <person name="Wu L."/>
            <person name="Ma J."/>
        </authorList>
    </citation>
    <scope>NUCLEOTIDE SEQUENCE [LARGE SCALE GENOMIC DNA]</scope>
    <source>
        <strain evidence="5">NBRC 109341</strain>
    </source>
</reference>
<keyword evidence="5" id="KW-1185">Reference proteome</keyword>
<feature type="domain" description="Acyltransferase 3" evidence="2">
    <location>
        <begin position="14"/>
        <end position="338"/>
    </location>
</feature>
<feature type="transmembrane region" description="Helical" evidence="1">
    <location>
        <begin position="175"/>
        <end position="193"/>
    </location>
</feature>
<dbReference type="InterPro" id="IPR002656">
    <property type="entry name" value="Acyl_transf_3_dom"/>
</dbReference>
<dbReference type="SUPFAM" id="SSF52266">
    <property type="entry name" value="SGNH hydrolase"/>
    <property type="match status" value="1"/>
</dbReference>
<feature type="transmembrane region" description="Helical" evidence="1">
    <location>
        <begin position="361"/>
        <end position="379"/>
    </location>
</feature>
<dbReference type="Proteomes" id="UP001156903">
    <property type="component" value="Unassembled WGS sequence"/>
</dbReference>
<dbReference type="Pfam" id="PF01757">
    <property type="entry name" value="Acyl_transf_3"/>
    <property type="match status" value="1"/>
</dbReference>
<dbReference type="PANTHER" id="PTHR23028:SF53">
    <property type="entry name" value="ACYL_TRANSF_3 DOMAIN-CONTAINING PROTEIN"/>
    <property type="match status" value="1"/>
</dbReference>
<evidence type="ECO:0000313" key="4">
    <source>
        <dbReference type="EMBL" id="GLS14487.1"/>
    </source>
</evidence>
<keyword evidence="1" id="KW-1133">Transmembrane helix</keyword>
<dbReference type="InterPro" id="IPR043968">
    <property type="entry name" value="SGNH"/>
</dbReference>
<name>A0ABQ6C8F4_9BURK</name>
<sequence>MTPPAPSPLSYRPDVDGLRAVAVLAVLLHHAWPARFAGGFIGVDIFFVISGYLISGIVLGQLAHGRFSFRDFYVRRIRRIFPALALVLAAVLVFGAWWLTPADYAALGRHVAAGALFVANLAYWREAGYFDAASAAKPLLHLWSLAIEEQFYLLWPLALWALWRGARGAGAARTGWCIVGLGLLSWGFNLWLVRTDMAAAYFHPFGRFWELMVGAWLAARQVARPARAATGWRQHALAATGVALLVLAFVQIHPERRFPGGWAVLPSLGTALLIAAGPHAFVNRWLLAWRPMVAIGLVSYPLYLWHWPLLVGARLRYGDDAGSAVLTAALLLSGLLAVLTWRWVERPIRRGGEGGRWRTPVTTALLGGMAALAAAGLWVQQQRGFEERFPPVVRAMTAQGGSAVVTRGWRYHDCILDFRVPPSDYKPFCIEERRPLLFIWGDSHASSLYPGFKALQDSGAWRFGIAERAGAVCPPILGADPRPGCRALNDDNLRAIRAARPDIVLLYAWWHHARYQLDGLEATVQALRAARVPRIVLLGPTPDWQQPLPQVLLDAWKRGPFSQPPPLRLPLGQDGPVRAVTEQLRQRAAAMGIDFIDGLAVFCDAQGCLTRVGDAAKEPLSYDYGHLSLEAVQVFVARIAPQVFGPSGQPRQ</sequence>
<feature type="domain" description="SGNH" evidence="3">
    <location>
        <begin position="427"/>
        <end position="640"/>
    </location>
</feature>
<keyword evidence="1" id="KW-0812">Transmembrane</keyword>
<feature type="transmembrane region" description="Helical" evidence="1">
    <location>
        <begin position="289"/>
        <end position="309"/>
    </location>
</feature>
<protein>
    <submittedName>
        <fullName evidence="4">O-antigen acetylase</fullName>
    </submittedName>
</protein>
<dbReference type="PANTHER" id="PTHR23028">
    <property type="entry name" value="ACETYLTRANSFERASE"/>
    <property type="match status" value="1"/>
</dbReference>
<dbReference type="InterPro" id="IPR050879">
    <property type="entry name" value="Acyltransferase_3"/>
</dbReference>
<evidence type="ECO:0000259" key="2">
    <source>
        <dbReference type="Pfam" id="PF01757"/>
    </source>
</evidence>
<evidence type="ECO:0000313" key="5">
    <source>
        <dbReference type="Proteomes" id="UP001156903"/>
    </source>
</evidence>
<feature type="transmembrane region" description="Helical" evidence="1">
    <location>
        <begin position="260"/>
        <end position="282"/>
    </location>
</feature>
<dbReference type="RefSeq" id="WP_284307603.1">
    <property type="nucleotide sequence ID" value="NZ_BSPB01000012.1"/>
</dbReference>
<organism evidence="4 5">
    <name type="scientific">Hydrogenophaga electricum</name>
    <dbReference type="NCBI Taxonomy" id="1230953"/>
    <lineage>
        <taxon>Bacteria</taxon>
        <taxon>Pseudomonadati</taxon>
        <taxon>Pseudomonadota</taxon>
        <taxon>Betaproteobacteria</taxon>
        <taxon>Burkholderiales</taxon>
        <taxon>Comamonadaceae</taxon>
        <taxon>Hydrogenophaga</taxon>
    </lineage>
</organism>
<dbReference type="EMBL" id="BSPB01000012">
    <property type="protein sequence ID" value="GLS14487.1"/>
    <property type="molecule type" value="Genomic_DNA"/>
</dbReference>
<dbReference type="Pfam" id="PF19040">
    <property type="entry name" value="SGNH"/>
    <property type="match status" value="1"/>
</dbReference>
<feature type="transmembrane region" description="Helical" evidence="1">
    <location>
        <begin position="321"/>
        <end position="341"/>
    </location>
</feature>
<accession>A0ABQ6C8F4</accession>
<keyword evidence="1" id="KW-0472">Membrane</keyword>
<feature type="transmembrane region" description="Helical" evidence="1">
    <location>
        <begin position="235"/>
        <end position="254"/>
    </location>
</feature>
<feature type="transmembrane region" description="Helical" evidence="1">
    <location>
        <begin position="36"/>
        <end position="59"/>
    </location>
</feature>
<gene>
    <name evidence="4" type="ORF">GCM10007935_19180</name>
</gene>